<evidence type="ECO:0000313" key="2">
    <source>
        <dbReference type="EMBL" id="MBO2447309.1"/>
    </source>
</evidence>
<dbReference type="EMBL" id="JAGEOJ010000003">
    <property type="protein sequence ID" value="MBO2447309.1"/>
    <property type="molecule type" value="Genomic_DNA"/>
</dbReference>
<accession>A0A939T3W2</accession>
<evidence type="ECO:0000256" key="1">
    <source>
        <dbReference type="SAM" id="MobiDB-lite"/>
    </source>
</evidence>
<name>A0A939T3W2_9ACTN</name>
<proteinExistence type="predicted"/>
<gene>
    <name evidence="2" type="ORF">J4573_09450</name>
</gene>
<evidence type="ECO:0000313" key="3">
    <source>
        <dbReference type="Proteomes" id="UP000669179"/>
    </source>
</evidence>
<protein>
    <submittedName>
        <fullName evidence="2">Uncharacterized protein</fullName>
    </submittedName>
</protein>
<keyword evidence="3" id="KW-1185">Reference proteome</keyword>
<organism evidence="2 3">
    <name type="scientific">Actinomadura barringtoniae</name>
    <dbReference type="NCBI Taxonomy" id="1427535"/>
    <lineage>
        <taxon>Bacteria</taxon>
        <taxon>Bacillati</taxon>
        <taxon>Actinomycetota</taxon>
        <taxon>Actinomycetes</taxon>
        <taxon>Streptosporangiales</taxon>
        <taxon>Thermomonosporaceae</taxon>
        <taxon>Actinomadura</taxon>
    </lineage>
</organism>
<dbReference type="RefSeq" id="WP_208254893.1">
    <property type="nucleotide sequence ID" value="NZ_JAGEOJ010000003.1"/>
</dbReference>
<feature type="compositionally biased region" description="Gly residues" evidence="1">
    <location>
        <begin position="105"/>
        <end position="119"/>
    </location>
</feature>
<dbReference type="Proteomes" id="UP000669179">
    <property type="component" value="Unassembled WGS sequence"/>
</dbReference>
<reference evidence="2" key="1">
    <citation type="submission" date="2021-03" db="EMBL/GenBank/DDBJ databases">
        <authorList>
            <person name="Kanchanasin P."/>
            <person name="Saeng-In P."/>
            <person name="Phongsopitanun W."/>
            <person name="Yuki M."/>
            <person name="Kudo T."/>
            <person name="Ohkuma M."/>
            <person name="Tanasupawat S."/>
        </authorList>
    </citation>
    <scope>NUCLEOTIDE SEQUENCE</scope>
    <source>
        <strain evidence="2">GKU 128</strain>
    </source>
</reference>
<dbReference type="AlphaFoldDB" id="A0A939T3W2"/>
<sequence length="119" mass="12711">MTPCSVTTGFFVLGRCGSPAVAACPQCGQPICQAHVDAGGLCPECAASAGYAPQDPHDPRWVGGYRRWFHHRTSQTYNDPTWYSSFDSYDRGSFNPGDDWNYGSGDFGGDDGGGGFVDS</sequence>
<feature type="region of interest" description="Disordered" evidence="1">
    <location>
        <begin position="95"/>
        <end position="119"/>
    </location>
</feature>
<comment type="caution">
    <text evidence="2">The sequence shown here is derived from an EMBL/GenBank/DDBJ whole genome shotgun (WGS) entry which is preliminary data.</text>
</comment>